<organism evidence="2 3">
    <name type="scientific">Palleronia aestuarii</name>
    <dbReference type="NCBI Taxonomy" id="568105"/>
    <lineage>
        <taxon>Bacteria</taxon>
        <taxon>Pseudomonadati</taxon>
        <taxon>Pseudomonadota</taxon>
        <taxon>Alphaproteobacteria</taxon>
        <taxon>Rhodobacterales</taxon>
        <taxon>Roseobacteraceae</taxon>
        <taxon>Palleronia</taxon>
    </lineage>
</organism>
<dbReference type="Proteomes" id="UP000248916">
    <property type="component" value="Unassembled WGS sequence"/>
</dbReference>
<evidence type="ECO:0000313" key="2">
    <source>
        <dbReference type="EMBL" id="PZX14461.1"/>
    </source>
</evidence>
<dbReference type="PANTHER" id="PTHR43245">
    <property type="entry name" value="BIFUNCTIONAL POLYMYXIN RESISTANCE PROTEIN ARNA"/>
    <property type="match status" value="1"/>
</dbReference>
<dbReference type="CDD" id="cd08946">
    <property type="entry name" value="SDR_e"/>
    <property type="match status" value="1"/>
</dbReference>
<dbReference type="Gene3D" id="3.40.50.720">
    <property type="entry name" value="NAD(P)-binding Rossmann-like Domain"/>
    <property type="match status" value="1"/>
</dbReference>
<dbReference type="EMBL" id="QKZL01000013">
    <property type="protein sequence ID" value="PZX14461.1"/>
    <property type="molecule type" value="Genomic_DNA"/>
</dbReference>
<sequence>MRVALTGATGIAGHAVALHLRSRGDEVLTLGRRPSTLGLPHVDWRFGERPDIACDALVHCAFAHVPGRYRGGEGDDPEGFMRLNRDGTRALFDAVKDARIVFVSSRAVYGAYPAGTRLTETLRPRPDTLYGELKATTERDVAERGGTSLRATGLYGPPPPGGHHKWAGLLDDFAAGRSIAPRAGTELHVADFAAAIALCLDTAAPKAVNASDLCLDRRDLLEIYADITGIRGILPERSGDRVSEMSVDMLRALGWEPGGVPRLRADLRELVLGAERSV</sequence>
<dbReference type="Pfam" id="PF01370">
    <property type="entry name" value="Epimerase"/>
    <property type="match status" value="1"/>
</dbReference>
<dbReference type="OrthoDB" id="9814124at2"/>
<accession>A0A2W7N320</accession>
<name>A0A2W7N320_9RHOB</name>
<dbReference type="SUPFAM" id="SSF51735">
    <property type="entry name" value="NAD(P)-binding Rossmann-fold domains"/>
    <property type="match status" value="1"/>
</dbReference>
<evidence type="ECO:0000259" key="1">
    <source>
        <dbReference type="Pfam" id="PF01370"/>
    </source>
</evidence>
<protein>
    <submittedName>
        <fullName evidence="2">Nucleoside-diphosphate-sugar epimerase</fullName>
    </submittedName>
</protein>
<dbReference type="PANTHER" id="PTHR43245:SF55">
    <property type="entry name" value="NAD(P)-BINDING DOMAIN-CONTAINING PROTEIN"/>
    <property type="match status" value="1"/>
</dbReference>
<evidence type="ECO:0000313" key="3">
    <source>
        <dbReference type="Proteomes" id="UP000248916"/>
    </source>
</evidence>
<feature type="domain" description="NAD-dependent epimerase/dehydratase" evidence="1">
    <location>
        <begin position="4"/>
        <end position="209"/>
    </location>
</feature>
<dbReference type="RefSeq" id="WP_111537936.1">
    <property type="nucleotide sequence ID" value="NZ_QKZL01000013.1"/>
</dbReference>
<dbReference type="InterPro" id="IPR036291">
    <property type="entry name" value="NAD(P)-bd_dom_sf"/>
</dbReference>
<dbReference type="AlphaFoldDB" id="A0A2W7N320"/>
<dbReference type="InterPro" id="IPR001509">
    <property type="entry name" value="Epimerase_deHydtase"/>
</dbReference>
<dbReference type="InterPro" id="IPR050177">
    <property type="entry name" value="Lipid_A_modif_metabolic_enz"/>
</dbReference>
<keyword evidence="3" id="KW-1185">Reference proteome</keyword>
<reference evidence="2 3" key="1">
    <citation type="submission" date="2018-06" db="EMBL/GenBank/DDBJ databases">
        <title>Genomic Encyclopedia of Archaeal and Bacterial Type Strains, Phase II (KMG-II): from individual species to whole genera.</title>
        <authorList>
            <person name="Goeker M."/>
        </authorList>
    </citation>
    <scope>NUCLEOTIDE SEQUENCE [LARGE SCALE GENOMIC DNA]</scope>
    <source>
        <strain evidence="2 3">DSM 22009</strain>
    </source>
</reference>
<gene>
    <name evidence="2" type="ORF">LX81_02835</name>
</gene>
<proteinExistence type="predicted"/>
<comment type="caution">
    <text evidence="2">The sequence shown here is derived from an EMBL/GenBank/DDBJ whole genome shotgun (WGS) entry which is preliminary data.</text>
</comment>